<proteinExistence type="inferred from homology"/>
<dbReference type="GO" id="GO:0055085">
    <property type="term" value="P:transmembrane transport"/>
    <property type="evidence" value="ECO:0007669"/>
    <property type="project" value="InterPro"/>
</dbReference>
<dbReference type="SUPFAM" id="SSF161098">
    <property type="entry name" value="MetI-like"/>
    <property type="match status" value="2"/>
</dbReference>
<comment type="caution">
    <text evidence="9">The sequence shown here is derived from an EMBL/GenBank/DDBJ whole genome shotgun (WGS) entry which is preliminary data.</text>
</comment>
<name>A0A0U1Q0H8_9BURK</name>
<dbReference type="PANTHER" id="PTHR30151">
    <property type="entry name" value="ALKANE SULFONATE ABC TRANSPORTER-RELATED, MEMBRANE SUBUNIT"/>
    <property type="match status" value="1"/>
</dbReference>
<accession>A0A0U1Q0H8</accession>
<feature type="transmembrane region" description="Helical" evidence="7">
    <location>
        <begin position="334"/>
        <end position="355"/>
    </location>
</feature>
<keyword evidence="2 7" id="KW-0813">Transport</keyword>
<feature type="transmembrane region" description="Helical" evidence="7">
    <location>
        <begin position="432"/>
        <end position="450"/>
    </location>
</feature>
<keyword evidence="5 7" id="KW-1133">Transmembrane helix</keyword>
<feature type="transmembrane region" description="Helical" evidence="7">
    <location>
        <begin position="393"/>
        <end position="412"/>
    </location>
</feature>
<dbReference type="PROSITE" id="PS50928">
    <property type="entry name" value="ABC_TM1"/>
    <property type="match status" value="2"/>
</dbReference>
<evidence type="ECO:0000256" key="4">
    <source>
        <dbReference type="ARBA" id="ARBA00022692"/>
    </source>
</evidence>
<evidence type="ECO:0000256" key="6">
    <source>
        <dbReference type="ARBA" id="ARBA00023136"/>
    </source>
</evidence>
<feature type="transmembrane region" description="Helical" evidence="7">
    <location>
        <begin position="186"/>
        <end position="207"/>
    </location>
</feature>
<feature type="transmembrane region" description="Helical" evidence="7">
    <location>
        <begin position="367"/>
        <end position="386"/>
    </location>
</feature>
<dbReference type="OrthoDB" id="9809660at2"/>
<feature type="transmembrane region" description="Helical" evidence="7">
    <location>
        <begin position="219"/>
        <end position="241"/>
    </location>
</feature>
<dbReference type="Gene3D" id="1.10.3720.10">
    <property type="entry name" value="MetI-like"/>
    <property type="match status" value="2"/>
</dbReference>
<gene>
    <name evidence="9" type="ORF">AAV94_05455</name>
</gene>
<feature type="domain" description="ABC transmembrane type-1" evidence="8">
    <location>
        <begin position="57"/>
        <end position="241"/>
    </location>
</feature>
<dbReference type="AlphaFoldDB" id="A0A0U1Q0H8"/>
<evidence type="ECO:0000313" key="10">
    <source>
        <dbReference type="Proteomes" id="UP000050580"/>
    </source>
</evidence>
<evidence type="ECO:0000256" key="5">
    <source>
        <dbReference type="ARBA" id="ARBA00022989"/>
    </source>
</evidence>
<evidence type="ECO:0000259" key="8">
    <source>
        <dbReference type="PROSITE" id="PS50928"/>
    </source>
</evidence>
<dbReference type="GO" id="GO:0005886">
    <property type="term" value="C:plasma membrane"/>
    <property type="evidence" value="ECO:0007669"/>
    <property type="project" value="UniProtKB-SubCell"/>
</dbReference>
<keyword evidence="6 7" id="KW-0472">Membrane</keyword>
<sequence length="523" mass="55928">MSVPRSHGSARWWGLLALLALWELVGRGQWVAGGALPAPSAVLLQWWADRGDYPAHLWGTLRTALAGYVIGNVVAIACGMAFVRWRGAERLMAGVNVTLFAMPTIALVPILVIALPGETPRVVLAALSVYYPTMVATVLGMTQVDPRLVDLVHVYGGRGAAVMRFVRWRSGLPTLLSGLRTAAPAAVLGSLLAEFGSGGSAGLGTYLIGSLGRGNPARLWGIGLTATLISAAAYATVGLLARRVAGDSLPASVPLGRVQAQPRRRLQDWAWLLAAVAMPVLLWWAFVWLMRARGVSEVVLRDPLGLWQHLVASEQAPQHLQVLGMALLETLPPALVGMVLGLGFAFVLAVVTTFWRGLGDTLLPVSLVTQSMPLVALAPLVVLIFGRDWGGTLAITVSVTFFPAFVTIVQGLQLVPRTLDDLVRANGGRRRAWLQYVALPWSLPYLCAAARLAAPRAFLGVMIAEWLATGVGFGNLLNESRGQMDYAMIWSVTVVAVLVAVVLHAMTVAAERRLLRRFALAPA</sequence>
<dbReference type="EMBL" id="LBNQ01000020">
    <property type="protein sequence ID" value="KKW68274.1"/>
    <property type="molecule type" value="Genomic_DNA"/>
</dbReference>
<dbReference type="InterPro" id="IPR035906">
    <property type="entry name" value="MetI-like_sf"/>
</dbReference>
<comment type="similarity">
    <text evidence="7">Belongs to the binding-protein-dependent transport system permease family.</text>
</comment>
<reference evidence="9 10" key="1">
    <citation type="submission" date="2015-05" db="EMBL/GenBank/DDBJ databases">
        <title>Draft genome sequence of Lampropedia sp. CT6, isolated from the microbial mat of a hot water spring, located at Manikaran, India.</title>
        <authorList>
            <person name="Tripathi C."/>
            <person name="Rani P."/>
            <person name="Mahato N.K."/>
            <person name="Lal R."/>
        </authorList>
    </citation>
    <scope>NUCLEOTIDE SEQUENCE [LARGE SCALE GENOMIC DNA]</scope>
    <source>
        <strain evidence="9 10">CT6</strain>
    </source>
</reference>
<dbReference type="Pfam" id="PF00528">
    <property type="entry name" value="BPD_transp_1"/>
    <property type="match status" value="2"/>
</dbReference>
<keyword evidence="10" id="KW-1185">Reference proteome</keyword>
<feature type="domain" description="ABC transmembrane type-1" evidence="8">
    <location>
        <begin position="323"/>
        <end position="507"/>
    </location>
</feature>
<evidence type="ECO:0000256" key="3">
    <source>
        <dbReference type="ARBA" id="ARBA00022475"/>
    </source>
</evidence>
<feature type="transmembrane region" description="Helical" evidence="7">
    <location>
        <begin position="95"/>
        <end position="116"/>
    </location>
</feature>
<feature type="transmembrane region" description="Helical" evidence="7">
    <location>
        <begin position="489"/>
        <end position="510"/>
    </location>
</feature>
<protein>
    <recommendedName>
        <fullName evidence="8">ABC transmembrane type-1 domain-containing protein</fullName>
    </recommendedName>
</protein>
<dbReference type="STRING" id="1610491.AAV94_05455"/>
<keyword evidence="3" id="KW-1003">Cell membrane</keyword>
<organism evidence="9 10">
    <name type="scientific">Lampropedia cohaerens</name>
    <dbReference type="NCBI Taxonomy" id="1610491"/>
    <lineage>
        <taxon>Bacteria</taxon>
        <taxon>Pseudomonadati</taxon>
        <taxon>Pseudomonadota</taxon>
        <taxon>Betaproteobacteria</taxon>
        <taxon>Burkholderiales</taxon>
        <taxon>Comamonadaceae</taxon>
        <taxon>Lampropedia</taxon>
    </lineage>
</organism>
<dbReference type="Proteomes" id="UP000050580">
    <property type="component" value="Unassembled WGS sequence"/>
</dbReference>
<dbReference type="InterPro" id="IPR000515">
    <property type="entry name" value="MetI-like"/>
</dbReference>
<dbReference type="PATRIC" id="fig|1610491.3.peg.1162"/>
<dbReference type="PANTHER" id="PTHR30151:SF0">
    <property type="entry name" value="ABC TRANSPORTER PERMEASE PROTEIN MJ0413-RELATED"/>
    <property type="match status" value="1"/>
</dbReference>
<feature type="transmembrane region" description="Helical" evidence="7">
    <location>
        <begin position="269"/>
        <end position="290"/>
    </location>
</feature>
<evidence type="ECO:0000256" key="7">
    <source>
        <dbReference type="RuleBase" id="RU363032"/>
    </source>
</evidence>
<evidence type="ECO:0000256" key="1">
    <source>
        <dbReference type="ARBA" id="ARBA00004651"/>
    </source>
</evidence>
<feature type="transmembrane region" description="Helical" evidence="7">
    <location>
        <begin position="61"/>
        <end position="83"/>
    </location>
</feature>
<evidence type="ECO:0000313" key="9">
    <source>
        <dbReference type="EMBL" id="KKW68274.1"/>
    </source>
</evidence>
<comment type="subcellular location">
    <subcellularLocation>
        <location evidence="1 7">Cell membrane</location>
        <topology evidence="1 7">Multi-pass membrane protein</topology>
    </subcellularLocation>
</comment>
<feature type="transmembrane region" description="Helical" evidence="7">
    <location>
        <begin position="122"/>
        <end position="141"/>
    </location>
</feature>
<dbReference type="CDD" id="cd06261">
    <property type="entry name" value="TM_PBP2"/>
    <property type="match status" value="1"/>
</dbReference>
<dbReference type="RefSeq" id="WP_046741331.1">
    <property type="nucleotide sequence ID" value="NZ_LBNQ01000020.1"/>
</dbReference>
<keyword evidence="4 7" id="KW-0812">Transmembrane</keyword>
<evidence type="ECO:0000256" key="2">
    <source>
        <dbReference type="ARBA" id="ARBA00022448"/>
    </source>
</evidence>